<dbReference type="EMBL" id="CP013738">
    <property type="protein sequence ID" value="ALU92189.1"/>
    <property type="molecule type" value="Genomic_DNA"/>
</dbReference>
<dbReference type="PANTHER" id="PTHR38444:SF1">
    <property type="entry name" value="ENTEROBACTIN BIOSYNTHESIS PROTEIN YBDZ"/>
    <property type="match status" value="1"/>
</dbReference>
<dbReference type="GeneID" id="27781006"/>
<dbReference type="GO" id="GO:0019290">
    <property type="term" value="P:siderophore biosynthetic process"/>
    <property type="evidence" value="ECO:0007669"/>
    <property type="project" value="TreeGrafter"/>
</dbReference>
<dbReference type="Proteomes" id="UP000064183">
    <property type="component" value="Chromosome"/>
</dbReference>
<proteinExistence type="predicted"/>
<dbReference type="STRING" id="1172567.WQO_01720"/>
<dbReference type="InterPro" id="IPR005153">
    <property type="entry name" value="MbtH-like_dom"/>
</dbReference>
<dbReference type="AlphaFoldDB" id="A0A0U3JZ98"/>
<dbReference type="Gene3D" id="3.90.820.10">
    <property type="entry name" value="Structural Genomics, Unknown Function 30-nov-00 1gh9 Mol_id"/>
    <property type="match status" value="1"/>
</dbReference>
<sequence length="68" mass="7578">MTNPFDDPNTQHRVLVNDEGQHALWPSFAPVPAGWDEVFGPAGHTACLEYVEVHWPDITPRSARARVA</sequence>
<protein>
    <submittedName>
        <fullName evidence="2">Protein mbtH</fullName>
    </submittedName>
</protein>
<reference evidence="2 3" key="1">
    <citation type="journal article" date="2012" name="J. Bacteriol.">
        <title>Draft genome sequence of Streptomyces globisporus C-1027, which produces an antitumor antibiotic consisting of a nine-membered enediyne with a chromoprotein.</title>
        <authorList>
            <person name="Wang L."/>
            <person name="Wang S."/>
            <person name="He Q."/>
            <person name="Yu T."/>
            <person name="Li Q."/>
            <person name="Hong B."/>
        </authorList>
    </citation>
    <scope>NUCLEOTIDE SEQUENCE [LARGE SCALE GENOMIC DNA]</scope>
    <source>
        <strain evidence="2 3">C-1027</strain>
    </source>
</reference>
<organism evidence="2 3">
    <name type="scientific">Streptomyces globisporus C-1027</name>
    <dbReference type="NCBI Taxonomy" id="1172567"/>
    <lineage>
        <taxon>Bacteria</taxon>
        <taxon>Bacillati</taxon>
        <taxon>Actinomycetota</taxon>
        <taxon>Actinomycetes</taxon>
        <taxon>Kitasatosporales</taxon>
        <taxon>Streptomycetaceae</taxon>
        <taxon>Streptomyces</taxon>
    </lineage>
</organism>
<dbReference type="SUPFAM" id="SSF160582">
    <property type="entry name" value="MbtH-like"/>
    <property type="match status" value="1"/>
</dbReference>
<dbReference type="InterPro" id="IPR037407">
    <property type="entry name" value="MLP_fam"/>
</dbReference>
<evidence type="ECO:0000313" key="2">
    <source>
        <dbReference type="EMBL" id="ALU92189.1"/>
    </source>
</evidence>
<evidence type="ECO:0000313" key="3">
    <source>
        <dbReference type="Proteomes" id="UP000064183"/>
    </source>
</evidence>
<accession>A0A0U3JZ98</accession>
<dbReference type="GO" id="GO:0005829">
    <property type="term" value="C:cytosol"/>
    <property type="evidence" value="ECO:0007669"/>
    <property type="project" value="TreeGrafter"/>
</dbReference>
<dbReference type="KEGG" id="sgb:WQO_01720"/>
<dbReference type="InterPro" id="IPR038020">
    <property type="entry name" value="MbtH-like_sf"/>
</dbReference>
<dbReference type="RefSeq" id="WP_010061656.1">
    <property type="nucleotide sequence ID" value="NZ_CP013738.1"/>
</dbReference>
<feature type="domain" description="MbtH-like" evidence="1">
    <location>
        <begin position="3"/>
        <end position="53"/>
    </location>
</feature>
<dbReference type="PANTHER" id="PTHR38444">
    <property type="entry name" value="ENTEROBACTIN BIOSYNTHESIS PROTEIN YBDZ"/>
    <property type="match status" value="1"/>
</dbReference>
<dbReference type="SMART" id="SM00923">
    <property type="entry name" value="MbtH"/>
    <property type="match status" value="1"/>
</dbReference>
<gene>
    <name evidence="2" type="ORF">WQO_01720</name>
</gene>
<name>A0A0U3JZ98_STRGL</name>
<evidence type="ECO:0000259" key="1">
    <source>
        <dbReference type="SMART" id="SM00923"/>
    </source>
</evidence>
<dbReference type="Pfam" id="PF03621">
    <property type="entry name" value="MbtH"/>
    <property type="match status" value="1"/>
</dbReference>